<dbReference type="PANTHER" id="PTHR35770">
    <property type="entry name" value="U2 SMALL NUCLEAR RIBONUCLEOPROTEIN AUXILIARY FACTOR-LIKE PROTEIN"/>
    <property type="match status" value="1"/>
</dbReference>
<keyword evidence="3" id="KW-1185">Reference proteome</keyword>
<comment type="caution">
    <text evidence="2">The sequence shown here is derived from an EMBL/GenBank/DDBJ whole genome shotgun (WGS) entry which is preliminary data.</text>
</comment>
<proteinExistence type="predicted"/>
<gene>
    <name evidence="2" type="ORF">AAHA92_12514</name>
</gene>
<dbReference type="PANTHER" id="PTHR35770:SF1">
    <property type="entry name" value="U2 SMALL NUCLEAR RIBONUCLEOPROTEIN AUXILIARY FACTOR-LIKE PROTEIN"/>
    <property type="match status" value="1"/>
</dbReference>
<evidence type="ECO:0000256" key="1">
    <source>
        <dbReference type="SAM" id="MobiDB-lite"/>
    </source>
</evidence>
<name>A0ABD1HKY4_SALDI</name>
<dbReference type="Proteomes" id="UP001567538">
    <property type="component" value="Unassembled WGS sequence"/>
</dbReference>
<protein>
    <submittedName>
        <fullName evidence="2">Uncharacterized protein</fullName>
    </submittedName>
</protein>
<evidence type="ECO:0000313" key="2">
    <source>
        <dbReference type="EMBL" id="KAL1556967.1"/>
    </source>
</evidence>
<organism evidence="2 3">
    <name type="scientific">Salvia divinorum</name>
    <name type="common">Maria pastora</name>
    <name type="synonym">Diviner's sage</name>
    <dbReference type="NCBI Taxonomy" id="28513"/>
    <lineage>
        <taxon>Eukaryota</taxon>
        <taxon>Viridiplantae</taxon>
        <taxon>Streptophyta</taxon>
        <taxon>Embryophyta</taxon>
        <taxon>Tracheophyta</taxon>
        <taxon>Spermatophyta</taxon>
        <taxon>Magnoliopsida</taxon>
        <taxon>eudicotyledons</taxon>
        <taxon>Gunneridae</taxon>
        <taxon>Pentapetalae</taxon>
        <taxon>asterids</taxon>
        <taxon>lamiids</taxon>
        <taxon>Lamiales</taxon>
        <taxon>Lamiaceae</taxon>
        <taxon>Nepetoideae</taxon>
        <taxon>Mentheae</taxon>
        <taxon>Salviinae</taxon>
        <taxon>Salvia</taxon>
        <taxon>Salvia subgen. Calosphace</taxon>
    </lineage>
</organism>
<dbReference type="EMBL" id="JBEAFC010000005">
    <property type="protein sequence ID" value="KAL1556967.1"/>
    <property type="molecule type" value="Genomic_DNA"/>
</dbReference>
<evidence type="ECO:0000313" key="3">
    <source>
        <dbReference type="Proteomes" id="UP001567538"/>
    </source>
</evidence>
<reference evidence="2 3" key="1">
    <citation type="submission" date="2024-06" db="EMBL/GenBank/DDBJ databases">
        <title>A chromosome level genome sequence of Diviner's sage (Salvia divinorum).</title>
        <authorList>
            <person name="Ford S.A."/>
            <person name="Ro D.-K."/>
            <person name="Ness R.W."/>
            <person name="Phillips M.A."/>
        </authorList>
    </citation>
    <scope>NUCLEOTIDE SEQUENCE [LARGE SCALE GENOMIC DNA]</scope>
    <source>
        <strain evidence="2">SAF-2024a</strain>
        <tissue evidence="2">Leaf</tissue>
    </source>
</reference>
<accession>A0ABD1HKY4</accession>
<dbReference type="AlphaFoldDB" id="A0ABD1HKY4"/>
<feature type="region of interest" description="Disordered" evidence="1">
    <location>
        <begin position="187"/>
        <end position="250"/>
    </location>
</feature>
<sequence length="250" mass="27344">MHPIFGRVVAEWSSPSRQTSSSAPFLYCVHLNGSDGSALRVVATDFQCNTFQVIRSRQQLEDLRDDIGIGGSWSEFIDYITTSLKSGDVKLVLDGVSELGGASQAKLISQKAKGMPRILLALHKLVNGAASEAMSNLSLELYNGLKDTECSLAEEKGSKYHLQKALATEQEKNADFQKQLNMTFYSGKHKSQKINDRKDQGSSSVIVSAESPDKKPASDTNSRKGTNRVVPAYRRSKVRGAILNDTEDDA</sequence>